<dbReference type="EMBL" id="RWIU01000001">
    <property type="protein sequence ID" value="RSK46098.1"/>
    <property type="molecule type" value="Genomic_DNA"/>
</dbReference>
<dbReference type="OrthoDB" id="1466785at2"/>
<evidence type="ECO:0008006" key="3">
    <source>
        <dbReference type="Google" id="ProtNLM"/>
    </source>
</evidence>
<sequence>MKTTPFHTLIRIAPNPASGEAVVVGIVFFDGMRHWLRISQRKVRLAGLLAPNLKGVIRDAISNVERRVALDTQERQSAFAASVKPSGNDLLKPSDWDYLSRYSNGIMRVSPRSAVAIFEDESPENVFEQLYIQLVDGNNVQEKVDKAINTPLVQETVIQLMERVKPVVHTNLKITDRQLPELFFEFRMECIGLNGSFTAAHALPLESYGMDTLQQHVFEYDTVARSLLRKFKRDPSKSAFYLLCDEPNEESDPDKHKFWRAVKENPLLTVIPSDEADMVAERIEKTGARRFLKPESQQQQAA</sequence>
<keyword evidence="2" id="KW-1185">Reference proteome</keyword>
<accession>A0A428KIC6</accession>
<comment type="caution">
    <text evidence="1">The sequence shown here is derived from an EMBL/GenBank/DDBJ whole genome shotgun (WGS) entry which is preliminary data.</text>
</comment>
<evidence type="ECO:0000313" key="1">
    <source>
        <dbReference type="EMBL" id="RSK46098.1"/>
    </source>
</evidence>
<reference evidence="1 2" key="1">
    <citation type="submission" date="2018-12" db="EMBL/GenBank/DDBJ databases">
        <authorList>
            <person name="Feng G."/>
            <person name="Zhu H."/>
        </authorList>
    </citation>
    <scope>NUCLEOTIDE SEQUENCE [LARGE SCALE GENOMIC DNA]</scope>
    <source>
        <strain evidence="1 2">LMG 26000</strain>
    </source>
</reference>
<protein>
    <recommendedName>
        <fullName evidence="3">DUF3037 domain-containing protein</fullName>
    </recommendedName>
</protein>
<name>A0A428KIC6_9BACT</name>
<evidence type="ECO:0000313" key="2">
    <source>
        <dbReference type="Proteomes" id="UP000270291"/>
    </source>
</evidence>
<dbReference type="RefSeq" id="WP_125435430.1">
    <property type="nucleotide sequence ID" value="NZ_RWIU01000001.1"/>
</dbReference>
<proteinExistence type="predicted"/>
<gene>
    <name evidence="1" type="ORF">EI293_02705</name>
</gene>
<dbReference type="Proteomes" id="UP000270291">
    <property type="component" value="Unassembled WGS sequence"/>
</dbReference>
<organism evidence="1 2">
    <name type="scientific">Hymenobacter perfusus</name>
    <dbReference type="NCBI Taxonomy" id="1236770"/>
    <lineage>
        <taxon>Bacteria</taxon>
        <taxon>Pseudomonadati</taxon>
        <taxon>Bacteroidota</taxon>
        <taxon>Cytophagia</taxon>
        <taxon>Cytophagales</taxon>
        <taxon>Hymenobacteraceae</taxon>
        <taxon>Hymenobacter</taxon>
    </lineage>
</organism>
<dbReference type="AlphaFoldDB" id="A0A428KIC6"/>